<organism evidence="1">
    <name type="scientific">Medioppia subpectinata</name>
    <dbReference type="NCBI Taxonomy" id="1979941"/>
    <lineage>
        <taxon>Eukaryota</taxon>
        <taxon>Metazoa</taxon>
        <taxon>Ecdysozoa</taxon>
        <taxon>Arthropoda</taxon>
        <taxon>Chelicerata</taxon>
        <taxon>Arachnida</taxon>
        <taxon>Acari</taxon>
        <taxon>Acariformes</taxon>
        <taxon>Sarcoptiformes</taxon>
        <taxon>Oribatida</taxon>
        <taxon>Brachypylina</taxon>
        <taxon>Oppioidea</taxon>
        <taxon>Oppiidae</taxon>
        <taxon>Medioppia</taxon>
    </lineage>
</organism>
<gene>
    <name evidence="1" type="ORF">OSB1V03_LOCUS12887</name>
</gene>
<name>A0A7R9KZQ9_9ACAR</name>
<protein>
    <submittedName>
        <fullName evidence="1">Uncharacterized protein</fullName>
    </submittedName>
</protein>
<accession>A0A7R9KZQ9</accession>
<evidence type="ECO:0000313" key="2">
    <source>
        <dbReference type="Proteomes" id="UP000759131"/>
    </source>
</evidence>
<sequence>MKNWITIHTIIRPFLDNHFNLEEFIDGSKQALIHISHCLADGNLDSLKDVISDEALIEIRHNFPKLNAKQIEDLRIVSTDILYSFVHTIGIIMNDNNNRWVEITVVYYCLHKYQTLSERKEISFEDFKEKFGPNITICNYRFIRDYTKGVENDWTVNLLAHFTKDNF</sequence>
<dbReference type="GO" id="GO:0043022">
    <property type="term" value="F:ribosome binding"/>
    <property type="evidence" value="ECO:0007669"/>
    <property type="project" value="TreeGrafter"/>
</dbReference>
<dbReference type="AlphaFoldDB" id="A0A7R9KZQ9"/>
<dbReference type="PANTHER" id="PTHR13333">
    <property type="entry name" value="M-AAA PROTEASE-INTERACTING PROTEIN 1, MITOCHONDRIAL"/>
    <property type="match status" value="1"/>
</dbReference>
<dbReference type="EMBL" id="OC865636">
    <property type="protein sequence ID" value="CAD7632484.1"/>
    <property type="molecule type" value="Genomic_DNA"/>
</dbReference>
<evidence type="ECO:0000313" key="1">
    <source>
        <dbReference type="EMBL" id="CAD7632484.1"/>
    </source>
</evidence>
<dbReference type="OrthoDB" id="7249367at2759"/>
<reference evidence="1" key="1">
    <citation type="submission" date="2020-11" db="EMBL/GenBank/DDBJ databases">
        <authorList>
            <person name="Tran Van P."/>
        </authorList>
    </citation>
    <scope>NUCLEOTIDE SEQUENCE</scope>
</reference>
<dbReference type="GO" id="GO:0032979">
    <property type="term" value="P:protein insertion into mitochondrial inner membrane from matrix"/>
    <property type="evidence" value="ECO:0007669"/>
    <property type="project" value="TreeGrafter"/>
</dbReference>
<proteinExistence type="predicted"/>
<dbReference type="EMBL" id="CAJPIZ010011061">
    <property type="protein sequence ID" value="CAG2112914.1"/>
    <property type="molecule type" value="Genomic_DNA"/>
</dbReference>
<keyword evidence="2" id="KW-1185">Reference proteome</keyword>
<dbReference type="Gene3D" id="3.10.450.240">
    <property type="match status" value="1"/>
</dbReference>
<dbReference type="InterPro" id="IPR032710">
    <property type="entry name" value="NTF2-like_dom_sf"/>
</dbReference>
<dbReference type="Proteomes" id="UP000759131">
    <property type="component" value="Unassembled WGS sequence"/>
</dbReference>
<dbReference type="SUPFAM" id="SSF54427">
    <property type="entry name" value="NTF2-like"/>
    <property type="match status" value="1"/>
</dbReference>
<dbReference type="PANTHER" id="PTHR13333:SF5">
    <property type="entry name" value="M-AAA PROTEASE-INTERACTING PROTEIN 1, MITOCHONDRIAL"/>
    <property type="match status" value="1"/>
</dbReference>
<dbReference type="GO" id="GO:0005743">
    <property type="term" value="C:mitochondrial inner membrane"/>
    <property type="evidence" value="ECO:0007669"/>
    <property type="project" value="TreeGrafter"/>
</dbReference>